<dbReference type="Gene3D" id="2.60.450.20">
    <property type="match status" value="1"/>
</dbReference>
<accession>A0A0H5RAS2</accession>
<name>A0A0H5RAS2_9EUKA</name>
<keyword evidence="2" id="KW-0175">Coiled coil</keyword>
<evidence type="ECO:0000313" key="5">
    <source>
        <dbReference type="EMBL" id="CRZ10871.1"/>
    </source>
</evidence>
<feature type="region of interest" description="Disordered" evidence="3">
    <location>
        <begin position="1"/>
        <end position="27"/>
    </location>
</feature>
<feature type="domain" description="Centromere protein J C-terminal" evidence="4">
    <location>
        <begin position="338"/>
        <end position="366"/>
    </location>
</feature>
<dbReference type="AlphaFoldDB" id="A0A0H5RAS2"/>
<dbReference type="PANTHER" id="PTHR10331">
    <property type="entry name" value="T COMPLEX PROTEIN 10"/>
    <property type="match status" value="1"/>
</dbReference>
<evidence type="ECO:0000256" key="2">
    <source>
        <dbReference type="SAM" id="Coils"/>
    </source>
</evidence>
<comment type="similarity">
    <text evidence="1">Belongs to the TCP10 family.</text>
</comment>
<proteinExistence type="inferred from homology"/>
<feature type="coiled-coil region" evidence="2">
    <location>
        <begin position="244"/>
        <end position="296"/>
    </location>
</feature>
<dbReference type="InterPro" id="IPR026581">
    <property type="entry name" value="TCP10L/CENPJ"/>
</dbReference>
<dbReference type="Pfam" id="PF07202">
    <property type="entry name" value="Tcp10_C"/>
    <property type="match status" value="2"/>
</dbReference>
<dbReference type="InterPro" id="IPR047002">
    <property type="entry name" value="Tcp10_C_sf"/>
</dbReference>
<evidence type="ECO:0000259" key="4">
    <source>
        <dbReference type="Pfam" id="PF07202"/>
    </source>
</evidence>
<organism evidence="5">
    <name type="scientific">Spongospora subterranea</name>
    <dbReference type="NCBI Taxonomy" id="70186"/>
    <lineage>
        <taxon>Eukaryota</taxon>
        <taxon>Sar</taxon>
        <taxon>Rhizaria</taxon>
        <taxon>Endomyxa</taxon>
        <taxon>Phytomyxea</taxon>
        <taxon>Plasmodiophorida</taxon>
        <taxon>Plasmodiophoridae</taxon>
        <taxon>Spongospora</taxon>
    </lineage>
</organism>
<feature type="domain" description="Centromere protein J C-terminal" evidence="4">
    <location>
        <begin position="425"/>
        <end position="454"/>
    </location>
</feature>
<evidence type="ECO:0000256" key="3">
    <source>
        <dbReference type="SAM" id="MobiDB-lite"/>
    </source>
</evidence>
<evidence type="ECO:0000256" key="1">
    <source>
        <dbReference type="ARBA" id="ARBA00005627"/>
    </source>
</evidence>
<dbReference type="InterPro" id="IPR009852">
    <property type="entry name" value="CENPJ_C_dom"/>
</dbReference>
<feature type="compositionally biased region" description="Polar residues" evidence="3">
    <location>
        <begin position="1"/>
        <end position="14"/>
    </location>
</feature>
<feature type="coiled-coil region" evidence="2">
    <location>
        <begin position="122"/>
        <end position="218"/>
    </location>
</feature>
<protein>
    <recommendedName>
        <fullName evidence="4">Centromere protein J C-terminal domain-containing protein</fullName>
    </recommendedName>
</protein>
<sequence length="501" mass="56152">MALTEASSSANTPLSKHHNSKPALDVVDTENAGSFSWAQRRRNNRQDIDEFRKVEQLINGSSENIPSTRLHIDKICRKSKPNDVSKSGLVDRFYQTAPVRAAQPSEDCRGLVPGLESRRELNATVKAELATLRSKVNSLTADLSAAQSKIRQHDANAIAASDFSLLAKQNAKLREKNRELTYQVKQSLERANSSSDELRKEQLALEEAKIRHNKEMRKQKAELDKQAQLMLSARLPDRTSRERVEQSEQMMAALQDKAQATISKLKAEVSRQKLEIEKLKDSNAQLKAELQVVEAQRIQGWSIKSEPTEMSGKKTSSAKVQHHRDTISTLSSKEELHHTTVHPNGIVETCYPDGGKMIEFPNGAVKTVDAKGCICIKFSNGDQRKIFSDREEYHYEADRILHVTLTNGIQTFEFPNGQKETHFVDGSKKINFPDGVVKLVQANGDEEVRFANGLVHQVIEGKVCVHYSEPSIVRPNISPIDRAFLDSQQTSSKPVSDGMFY</sequence>
<reference evidence="5" key="1">
    <citation type="submission" date="2015-04" db="EMBL/GenBank/DDBJ databases">
        <title>The genome sequence of the plant pathogenic Rhizarian Plasmodiophora brassicae reveals insights in its biotrophic life cycle and the origin of chitin synthesis.</title>
        <authorList>
            <person name="Schwelm A."/>
            <person name="Fogelqvist J."/>
            <person name="Knaust A."/>
            <person name="Julke S."/>
            <person name="Lilja T."/>
            <person name="Dhandapani V."/>
            <person name="Bonilla-Rosso G."/>
            <person name="Karlsson M."/>
            <person name="Shevchenko A."/>
            <person name="Choi S.R."/>
            <person name="Kim H.G."/>
            <person name="Park J.Y."/>
            <person name="Lim Y.P."/>
            <person name="Ludwig-Muller J."/>
            <person name="Dixelius C."/>
        </authorList>
    </citation>
    <scope>NUCLEOTIDE SEQUENCE</scope>
    <source>
        <tissue evidence="5">Potato root galls</tissue>
    </source>
</reference>
<dbReference type="PANTHER" id="PTHR10331:SF6">
    <property type="entry name" value="SPINDLE ASSEMBLY ABNORMAL 4"/>
    <property type="match status" value="1"/>
</dbReference>
<dbReference type="EMBL" id="HACM01010429">
    <property type="protein sequence ID" value="CRZ10871.1"/>
    <property type="molecule type" value="Transcribed_RNA"/>
</dbReference>